<evidence type="ECO:0000313" key="6">
    <source>
        <dbReference type="EMBL" id="MCF3948874.1"/>
    </source>
</evidence>
<dbReference type="InterPro" id="IPR050265">
    <property type="entry name" value="Fe/Mn_Superoxide_Dismutase"/>
</dbReference>
<dbReference type="SUPFAM" id="SSF54719">
    <property type="entry name" value="Fe,Mn superoxide dismutase (SOD), C-terminal domain"/>
    <property type="match status" value="1"/>
</dbReference>
<dbReference type="SUPFAM" id="SSF52821">
    <property type="entry name" value="Rhodanese/Cell cycle control phosphatase"/>
    <property type="match status" value="1"/>
</dbReference>
<sequence length="317" mass="34552">MPVEVAPLPFKPPQLKGLSDRLLVSHYENNYGGAVRRLNAIDQRMALLRWTTAPGFEINGLARERLIAANSMLLHEAYFEGLGGSGGPAGSIAAVLERDFGSVDQWLAEFAAMGKALGGGSGWVLLTWSDRLGRLTNQWSADHCHVLAESVPVLALDMYEHAYHIDFGANAAAYVEAFLGNLNWGRIEDRYRRATGRKTAGISVREDQIGPTALRALLDRSEPVLIFDVYADEDRPRRYDAIPGARVGTPDEVATWIKDLPTDRPIIVTCTYGFEKSANVVTALRGRGCDARQLAGGMAAWHAMAGPTEPLTNRPGP</sequence>
<dbReference type="InterPro" id="IPR036314">
    <property type="entry name" value="SOD_C_sf"/>
</dbReference>
<feature type="domain" description="Rhodanese" evidence="5">
    <location>
        <begin position="242"/>
        <end position="310"/>
    </location>
</feature>
<evidence type="ECO:0000256" key="1">
    <source>
        <dbReference type="ARBA" id="ARBA00008714"/>
    </source>
</evidence>
<evidence type="ECO:0000256" key="4">
    <source>
        <dbReference type="ARBA" id="ARBA00023002"/>
    </source>
</evidence>
<dbReference type="Pfam" id="PF00581">
    <property type="entry name" value="Rhodanese"/>
    <property type="match status" value="1"/>
</dbReference>
<dbReference type="InterPro" id="IPR036324">
    <property type="entry name" value="Mn/Fe_SOD_N_sf"/>
</dbReference>
<dbReference type="PANTHER" id="PTHR11404:SF6">
    <property type="entry name" value="SUPEROXIDE DISMUTASE [MN], MITOCHONDRIAL"/>
    <property type="match status" value="1"/>
</dbReference>
<gene>
    <name evidence="6" type="ORF">L2A60_19720</name>
</gene>
<evidence type="ECO:0000313" key="7">
    <source>
        <dbReference type="Proteomes" id="UP001521209"/>
    </source>
</evidence>
<dbReference type="EC" id="1.15.1.1" evidence="2"/>
<dbReference type="PROSITE" id="PS50206">
    <property type="entry name" value="RHODANESE_3"/>
    <property type="match status" value="1"/>
</dbReference>
<comment type="caution">
    <text evidence="6">The sequence shown here is derived from an EMBL/GenBank/DDBJ whole genome shotgun (WGS) entry which is preliminary data.</text>
</comment>
<dbReference type="EMBL" id="JAKGBZ010000097">
    <property type="protein sequence ID" value="MCF3948874.1"/>
    <property type="molecule type" value="Genomic_DNA"/>
</dbReference>
<evidence type="ECO:0000256" key="3">
    <source>
        <dbReference type="ARBA" id="ARBA00022723"/>
    </source>
</evidence>
<dbReference type="Pfam" id="PF02777">
    <property type="entry name" value="Sod_Fe_C"/>
    <property type="match status" value="1"/>
</dbReference>
<comment type="similarity">
    <text evidence="1">Belongs to the iron/manganese superoxide dismutase family.</text>
</comment>
<dbReference type="SMART" id="SM00450">
    <property type="entry name" value="RHOD"/>
    <property type="match status" value="1"/>
</dbReference>
<organism evidence="6 7">
    <name type="scientific">Acidiphilium iwatense</name>
    <dbReference type="NCBI Taxonomy" id="768198"/>
    <lineage>
        <taxon>Bacteria</taxon>
        <taxon>Pseudomonadati</taxon>
        <taxon>Pseudomonadota</taxon>
        <taxon>Alphaproteobacteria</taxon>
        <taxon>Acetobacterales</taxon>
        <taxon>Acidocellaceae</taxon>
        <taxon>Acidiphilium</taxon>
    </lineage>
</organism>
<dbReference type="RefSeq" id="WP_235706184.1">
    <property type="nucleotide sequence ID" value="NZ_JAKGBZ010000097.1"/>
</dbReference>
<dbReference type="Gene3D" id="3.40.250.10">
    <property type="entry name" value="Rhodanese-like domain"/>
    <property type="match status" value="1"/>
</dbReference>
<protein>
    <recommendedName>
        <fullName evidence="2">superoxide dismutase</fullName>
        <ecNumber evidence="2">1.15.1.1</ecNumber>
    </recommendedName>
</protein>
<evidence type="ECO:0000256" key="2">
    <source>
        <dbReference type="ARBA" id="ARBA00012682"/>
    </source>
</evidence>
<reference evidence="6 7" key="1">
    <citation type="submission" date="2022-01" db="EMBL/GenBank/DDBJ databases">
        <authorList>
            <person name="Won M."/>
            <person name="Kim S.-J."/>
            <person name="Kwon S.-W."/>
        </authorList>
    </citation>
    <scope>NUCLEOTIDE SEQUENCE [LARGE SCALE GENOMIC DNA]</scope>
    <source>
        <strain evidence="6 7">KCTC 23505</strain>
    </source>
</reference>
<proteinExistence type="inferred from homology"/>
<accession>A0ABS9E1I3</accession>
<keyword evidence="7" id="KW-1185">Reference proteome</keyword>
<keyword evidence="3" id="KW-0479">Metal-binding</keyword>
<dbReference type="InterPro" id="IPR019832">
    <property type="entry name" value="Mn/Fe_SOD_C"/>
</dbReference>
<dbReference type="Gene3D" id="3.55.40.20">
    <property type="entry name" value="Iron/manganese superoxide dismutase, C-terminal domain"/>
    <property type="match status" value="1"/>
</dbReference>
<dbReference type="Proteomes" id="UP001521209">
    <property type="component" value="Unassembled WGS sequence"/>
</dbReference>
<keyword evidence="4" id="KW-0560">Oxidoreductase</keyword>
<dbReference type="PANTHER" id="PTHR11404">
    <property type="entry name" value="SUPEROXIDE DISMUTASE 2"/>
    <property type="match status" value="1"/>
</dbReference>
<evidence type="ECO:0000259" key="5">
    <source>
        <dbReference type="PROSITE" id="PS50206"/>
    </source>
</evidence>
<name>A0ABS9E1I3_9PROT</name>
<dbReference type="InterPro" id="IPR001763">
    <property type="entry name" value="Rhodanese-like_dom"/>
</dbReference>
<dbReference type="InterPro" id="IPR036873">
    <property type="entry name" value="Rhodanese-like_dom_sf"/>
</dbReference>
<dbReference type="SUPFAM" id="SSF46609">
    <property type="entry name" value="Fe,Mn superoxide dismutase (SOD), N-terminal domain"/>
    <property type="match status" value="1"/>
</dbReference>